<feature type="transmembrane region" description="Helical" evidence="1">
    <location>
        <begin position="535"/>
        <end position="554"/>
    </location>
</feature>
<dbReference type="AlphaFoldDB" id="A0A518CW53"/>
<dbReference type="InterPro" id="IPR032816">
    <property type="entry name" value="VTT_dom"/>
</dbReference>
<dbReference type="GO" id="GO:0016020">
    <property type="term" value="C:membrane"/>
    <property type="evidence" value="ECO:0007669"/>
    <property type="project" value="TreeGrafter"/>
</dbReference>
<evidence type="ECO:0000259" key="2">
    <source>
        <dbReference type="Pfam" id="PF00561"/>
    </source>
</evidence>
<feature type="transmembrane region" description="Helical" evidence="1">
    <location>
        <begin position="495"/>
        <end position="515"/>
    </location>
</feature>
<keyword evidence="1" id="KW-1133">Transmembrane helix</keyword>
<organism evidence="4 5">
    <name type="scientific">Rohdeia mirabilis</name>
    <dbReference type="NCBI Taxonomy" id="2528008"/>
    <lineage>
        <taxon>Bacteria</taxon>
        <taxon>Pseudomonadati</taxon>
        <taxon>Planctomycetota</taxon>
        <taxon>Planctomycetia</taxon>
        <taxon>Planctomycetia incertae sedis</taxon>
        <taxon>Rohdeia</taxon>
    </lineage>
</organism>
<evidence type="ECO:0000259" key="3">
    <source>
        <dbReference type="Pfam" id="PF09335"/>
    </source>
</evidence>
<feature type="domain" description="VTT" evidence="3">
    <location>
        <begin position="356"/>
        <end position="472"/>
    </location>
</feature>
<dbReference type="Proteomes" id="UP000319342">
    <property type="component" value="Chromosome"/>
</dbReference>
<proteinExistence type="predicted"/>
<dbReference type="PANTHER" id="PTHR43798:SF33">
    <property type="entry name" value="HYDROLASE, PUTATIVE (AFU_ORTHOLOGUE AFUA_2G14860)-RELATED"/>
    <property type="match status" value="1"/>
</dbReference>
<dbReference type="PANTHER" id="PTHR43798">
    <property type="entry name" value="MONOACYLGLYCEROL LIPASE"/>
    <property type="match status" value="1"/>
</dbReference>
<keyword evidence="5" id="KW-1185">Reference proteome</keyword>
<feature type="transmembrane region" description="Helical" evidence="1">
    <location>
        <begin position="370"/>
        <end position="390"/>
    </location>
</feature>
<dbReference type="InterPro" id="IPR000073">
    <property type="entry name" value="AB_hydrolase_1"/>
</dbReference>
<dbReference type="Pfam" id="PF09335">
    <property type="entry name" value="VTT_dom"/>
    <property type="match status" value="1"/>
</dbReference>
<dbReference type="EMBL" id="CP036290">
    <property type="protein sequence ID" value="QDU83455.1"/>
    <property type="molecule type" value="Genomic_DNA"/>
</dbReference>
<dbReference type="InterPro" id="IPR050266">
    <property type="entry name" value="AB_hydrolase_sf"/>
</dbReference>
<evidence type="ECO:0000256" key="1">
    <source>
        <dbReference type="SAM" id="Phobius"/>
    </source>
</evidence>
<protein>
    <submittedName>
        <fullName evidence="4">Inner membrane protein YghB</fullName>
    </submittedName>
</protein>
<dbReference type="SUPFAM" id="SSF53474">
    <property type="entry name" value="alpha/beta-Hydrolases"/>
    <property type="match status" value="1"/>
</dbReference>
<dbReference type="Pfam" id="PF00561">
    <property type="entry name" value="Abhydrolase_1"/>
    <property type="match status" value="1"/>
</dbReference>
<dbReference type="InterPro" id="IPR029058">
    <property type="entry name" value="AB_hydrolase_fold"/>
</dbReference>
<feature type="transmembrane region" description="Helical" evidence="1">
    <location>
        <begin position="330"/>
        <end position="350"/>
    </location>
</feature>
<dbReference type="RefSeq" id="WP_145183172.1">
    <property type="nucleotide sequence ID" value="NZ_CP036290.1"/>
</dbReference>
<keyword evidence="1" id="KW-0472">Membrane</keyword>
<keyword evidence="1" id="KW-0812">Transmembrane</keyword>
<dbReference type="PRINTS" id="PR00111">
    <property type="entry name" value="ABHYDROLASE"/>
</dbReference>
<feature type="transmembrane region" description="Helical" evidence="1">
    <location>
        <begin position="456"/>
        <end position="475"/>
    </location>
</feature>
<dbReference type="Gene3D" id="3.40.50.1820">
    <property type="entry name" value="alpha/beta hydrolase"/>
    <property type="match status" value="1"/>
</dbReference>
<dbReference type="SUPFAM" id="SSF56059">
    <property type="entry name" value="Glutathione synthetase ATP-binding domain-like"/>
    <property type="match status" value="1"/>
</dbReference>
<evidence type="ECO:0000313" key="5">
    <source>
        <dbReference type="Proteomes" id="UP000319342"/>
    </source>
</evidence>
<sequence length="874" mass="95581">MSGETDRPARRHWKRWVLGLYVVLLLASHLVRALDAPADEVPTGLVFAELEEVDADGARTGRTVRMAYRDSGPRDAPVVIGVHGSPSGGEELGRIAGELDDDYRVVWMHLPGFGRSTRDVADYSVRSHALYLEQLVDQLAIERAHLVGFSMGGGVVLELAPLLGERTASVTLLSAIGVQELEWLGDYTLNHGVHGMQLAALWCVYELVPHFGAFDGGMLSIEYARNFYDTDQRPLRQRLEELTVPMLVIHGRSDPLVPFDAALEHHRIVPHSRLFAFDGDHFATFTEPAFVAAALREFLDDVEAKAAPTRADATPEQLARAAEPFDPSGAPVVGFALIAICVMLALATLVSEDLTCILAGALVAQGRLDFLPAAAACFVGIYVGDLLLFLSGRYLGSKALTRRPLRWLVSAERTERAAEWLERRGLAVIFLSRFTPGMRLPTYFASGALGANAKRFALYFAVAAGIWTPGLVWLASVLGTRILEGLEVVQDNFVLGLGLTLLAGLFVVKFLVPLLSWQGRRRLVGRWRRTVRWEFWPAWLVYVPVVLWLLVLALKHRSATAWCASNPGIEGGGVVGESKARILADLASRAPATEVVPPWIALPASLGPDERVRRFDAFRDTEGLDWPVVLKPDAGQRGSGVLIARDEAAAHAYLRESETDLLAQAFAAGVEFGVFYARRPDAPHGEIISITQKQLATVTGDGVHTLEHLILADERAVCLADYYAHKNHERLDDVPAQGEVVVLGDLGTHARGAIFLDACELATTELTERIDAVSHCFDGFYFGRYDLVAPSREALARGDGLRVIEVNGVTSESTHVYDPKHSALAGLRTFCAQWSLAFEIGAANLRRGAKTPSLFGLASEWLRYRRGQSEHKGG</sequence>
<dbReference type="OrthoDB" id="9775266at2"/>
<name>A0A518CW53_9BACT</name>
<feature type="domain" description="AB hydrolase-1" evidence="2">
    <location>
        <begin position="77"/>
        <end position="175"/>
    </location>
</feature>
<reference evidence="4 5" key="1">
    <citation type="submission" date="2019-02" db="EMBL/GenBank/DDBJ databases">
        <title>Deep-cultivation of Planctomycetes and their phenomic and genomic characterization uncovers novel biology.</title>
        <authorList>
            <person name="Wiegand S."/>
            <person name="Jogler M."/>
            <person name="Boedeker C."/>
            <person name="Pinto D."/>
            <person name="Vollmers J."/>
            <person name="Rivas-Marin E."/>
            <person name="Kohn T."/>
            <person name="Peeters S.H."/>
            <person name="Heuer A."/>
            <person name="Rast P."/>
            <person name="Oberbeckmann S."/>
            <person name="Bunk B."/>
            <person name="Jeske O."/>
            <person name="Meyerdierks A."/>
            <person name="Storesund J.E."/>
            <person name="Kallscheuer N."/>
            <person name="Luecker S."/>
            <person name="Lage O.M."/>
            <person name="Pohl T."/>
            <person name="Merkel B.J."/>
            <person name="Hornburger P."/>
            <person name="Mueller R.-W."/>
            <person name="Bruemmer F."/>
            <person name="Labrenz M."/>
            <person name="Spormann A.M."/>
            <person name="Op den Camp H."/>
            <person name="Overmann J."/>
            <person name="Amann R."/>
            <person name="Jetten M.S.M."/>
            <person name="Mascher T."/>
            <person name="Medema M.H."/>
            <person name="Devos D.P."/>
            <person name="Kaster A.-K."/>
            <person name="Ovreas L."/>
            <person name="Rohde M."/>
            <person name="Galperin M.Y."/>
            <person name="Jogler C."/>
        </authorList>
    </citation>
    <scope>NUCLEOTIDE SEQUENCE [LARGE SCALE GENOMIC DNA]</scope>
    <source>
        <strain evidence="4 5">Pla163</strain>
    </source>
</reference>
<accession>A0A518CW53</accession>
<evidence type="ECO:0000313" key="4">
    <source>
        <dbReference type="EMBL" id="QDU83455.1"/>
    </source>
</evidence>
<gene>
    <name evidence="4" type="primary">yghB</name>
    <name evidence="4" type="ORF">Pla163_05540</name>
</gene>